<accession>A9VC19</accession>
<dbReference type="Proteomes" id="UP000001357">
    <property type="component" value="Unassembled WGS sequence"/>
</dbReference>
<sequence>MLCTTRQPVLGHVNYPGVASYESRTPVPCTMSEEDGRVIKQEEDYTKEVDEALPKASALADNGQLHEAIESLMPLEKKSRIAADMKSTSRLLVHIMDMCYQHKDWAAMGEQIIVLMKRRGQLKKAVSDMVTKACEYLEQIPDEATTLKLIDTIRTATTGKIHVEMQRARLTLKLAHIKEAKGEIEEAADVLQELQVETYGSMEKREKVEFILEQMRLCLAKKDWVRAGIIAKKIGTKFFEAEDTDDLKLKYYRQMIAIAQHEERYLDMCRYYREVFDTKTVQDNETQWTEALQRAIVFLILAPFDHEQSDLLPRVMAEPKLEQLPTYRALLDHITSKELVPWRVFEGSHGDVLKSTGLFEGDAGANLWKTLQTRVVEHNIRIVAGYYERISTQRLAELLELDELAAERHLSELVSNGTVTAKIDRPAKVIVFQLKKKPIAVLNDWNNDIKTLMNLVDKATHLMNRERMNHLTTYPLFIPIPIPPFSLKTLIQFFPLSEPTERESQSDGVVGRDGNWEAILRDEIANYAPEETNPLLGATYRDMTTRTKVMLLKELIEWRMLHGPDTRQGVDKAIQDCGTDNLRLTSLGKDNEGYEYYYFVGTRLYREQPLRDEVQLDRKSPRRRSRTKRPSKTQKAQGPPPPATAAEGGNALPVLFEGDYARPPWEVICLTAEDWEQLIATLCKTAKKSQSFALGEFIKEEFLEDIQQLQASETRRRKRLETIMAAKMAPTRRSARQEALHVMEEQRREEEQLRKEQLRQEKLERIREQQIKAEEARQQAKMARLSERVAERQALIESGRASGLIEPTAVPYDLSNVDDWRKDVQGIMERLQAHRDAWPFSQPVDAAEVPYYNEVVRYPMDLTNIAEQLEADVIPNVDEFAAEVFLMLDNCKIFNDAETVFHKSADVLQTYFLKRMTRTFPGWDSTYAKGLAATQAASWDEYNKNMAAEEEERERKKQARAERKAAKQAAKEAAEAEERRRAQEEQQQREAQAAAEERRKQIAALQAQLQQDRAQQAAGWQAQTQTPVQTIMRPAASHTQAGNPVSVAQPAANGAPPAKREALSRPAIPQTSAVANHVNGGSQIPTAGMHLNQAPVQSLQQQQYQRQQQQFQQLHEQQQRLATLAQTAQAAPSLTHPTIATAGLSTPLSGTSAVVNNAPHPQPQQQKTSAPLPPPGQPTTVPPSLPQATTNGNSGQAPSTSLPSHATATN</sequence>
<feature type="coiled-coil region" evidence="5">
    <location>
        <begin position="736"/>
        <end position="788"/>
    </location>
</feature>
<dbReference type="PANTHER" id="PTHR10855:SF1">
    <property type="entry name" value="26S PROTEASOME NON-ATPASE REGULATORY SUBUNIT 12"/>
    <property type="match status" value="1"/>
</dbReference>
<dbReference type="eggNOG" id="KOG1472">
    <property type="taxonomic scope" value="Eukaryota"/>
</dbReference>
<feature type="compositionally biased region" description="Pro residues" evidence="6">
    <location>
        <begin position="1171"/>
        <end position="1185"/>
    </location>
</feature>
<feature type="region of interest" description="Disordered" evidence="6">
    <location>
        <begin position="948"/>
        <end position="998"/>
    </location>
</feature>
<dbReference type="GO" id="GO:0008541">
    <property type="term" value="C:proteasome regulatory particle, lid subcomplex"/>
    <property type="evidence" value="ECO:0000318"/>
    <property type="project" value="GO_Central"/>
</dbReference>
<dbReference type="Gene3D" id="1.20.920.10">
    <property type="entry name" value="Bromodomain-like"/>
    <property type="match status" value="1"/>
</dbReference>
<dbReference type="SUPFAM" id="SSF46785">
    <property type="entry name" value="Winged helix' DNA-binding domain"/>
    <property type="match status" value="1"/>
</dbReference>
<keyword evidence="5" id="KW-0175">Coiled coil</keyword>
<dbReference type="Pfam" id="PF22241">
    <property type="entry name" value="PSMD12-CSN4_N"/>
    <property type="match status" value="1"/>
</dbReference>
<dbReference type="GO" id="GO:0005737">
    <property type="term" value="C:cytoplasm"/>
    <property type="evidence" value="ECO:0000318"/>
    <property type="project" value="GO_Central"/>
</dbReference>
<feature type="region of interest" description="Disordered" evidence="6">
    <location>
        <begin position="1035"/>
        <end position="1066"/>
    </location>
</feature>
<dbReference type="InParanoid" id="A9VC19"/>
<dbReference type="PANTHER" id="PTHR10855">
    <property type="entry name" value="26S PROTEASOME NON-ATPASE REGULATORY SUBUNIT 12/COP9 SIGNALOSOME COMPLEX SUBUNIT 4"/>
    <property type="match status" value="1"/>
</dbReference>
<evidence type="ECO:0000256" key="4">
    <source>
        <dbReference type="PROSITE-ProRule" id="PRU00035"/>
    </source>
</evidence>
<protein>
    <recommendedName>
        <fullName evidence="11">PCI domain-containing protein</fullName>
    </recommendedName>
</protein>
<dbReference type="Pfam" id="PF18098">
    <property type="entry name" value="RPN5_C"/>
    <property type="match status" value="1"/>
</dbReference>
<keyword evidence="3 4" id="KW-0103">Bromodomain</keyword>
<feature type="compositionally biased region" description="Basic residues" evidence="6">
    <location>
        <begin position="620"/>
        <end position="632"/>
    </location>
</feature>
<dbReference type="STRING" id="81824.A9VC19"/>
<dbReference type="SMART" id="SM00297">
    <property type="entry name" value="BROMO"/>
    <property type="match status" value="1"/>
</dbReference>
<dbReference type="RefSeq" id="XP_001750244.1">
    <property type="nucleotide sequence ID" value="XM_001750192.1"/>
</dbReference>
<feature type="domain" description="PCI" evidence="8">
    <location>
        <begin position="267"/>
        <end position="437"/>
    </location>
</feature>
<dbReference type="InterPro" id="IPR054559">
    <property type="entry name" value="PSMD12-CSN4-like_N"/>
</dbReference>
<name>A9VC19_MONBE</name>
<dbReference type="GeneID" id="5895538"/>
<feature type="region of interest" description="Disordered" evidence="6">
    <location>
        <begin position="1140"/>
        <end position="1210"/>
    </location>
</feature>
<evidence type="ECO:0000256" key="6">
    <source>
        <dbReference type="SAM" id="MobiDB-lite"/>
    </source>
</evidence>
<dbReference type="InterPro" id="IPR001487">
    <property type="entry name" value="Bromodomain"/>
</dbReference>
<dbReference type="AlphaFoldDB" id="A9VC19"/>
<evidence type="ECO:0000256" key="2">
    <source>
        <dbReference type="ARBA" id="ARBA00022942"/>
    </source>
</evidence>
<proteinExistence type="inferred from homology"/>
<gene>
    <name evidence="9" type="ORF">MONBRDRAFT_34487</name>
</gene>
<evidence type="ECO:0000256" key="5">
    <source>
        <dbReference type="SAM" id="Coils"/>
    </source>
</evidence>
<feature type="compositionally biased region" description="Basic and acidic residues" evidence="6">
    <location>
        <begin position="953"/>
        <end position="988"/>
    </location>
</feature>
<evidence type="ECO:0008006" key="11">
    <source>
        <dbReference type="Google" id="ProtNLM"/>
    </source>
</evidence>
<dbReference type="InterPro" id="IPR036388">
    <property type="entry name" value="WH-like_DNA-bd_sf"/>
</dbReference>
<evidence type="ECO:0000259" key="7">
    <source>
        <dbReference type="PROSITE" id="PS50014"/>
    </source>
</evidence>
<evidence type="ECO:0000313" key="10">
    <source>
        <dbReference type="Proteomes" id="UP000001357"/>
    </source>
</evidence>
<keyword evidence="2" id="KW-0647">Proteasome</keyword>
<dbReference type="Pfam" id="PF01399">
    <property type="entry name" value="PCI"/>
    <property type="match status" value="1"/>
</dbReference>
<comment type="similarity">
    <text evidence="1">Belongs to the proteasome subunit p55 family.</text>
</comment>
<dbReference type="InterPro" id="IPR036390">
    <property type="entry name" value="WH_DNA-bd_sf"/>
</dbReference>
<feature type="compositionally biased region" description="Polar residues" evidence="6">
    <location>
        <begin position="1187"/>
        <end position="1210"/>
    </location>
</feature>
<dbReference type="InterPro" id="IPR040896">
    <property type="entry name" value="RPN5_C"/>
</dbReference>
<feature type="domain" description="Bromo" evidence="7">
    <location>
        <begin position="832"/>
        <end position="902"/>
    </location>
</feature>
<organism evidence="9 10">
    <name type="scientific">Monosiga brevicollis</name>
    <name type="common">Choanoflagellate</name>
    <dbReference type="NCBI Taxonomy" id="81824"/>
    <lineage>
        <taxon>Eukaryota</taxon>
        <taxon>Choanoflagellata</taxon>
        <taxon>Craspedida</taxon>
        <taxon>Salpingoecidae</taxon>
        <taxon>Monosiga</taxon>
    </lineage>
</organism>
<feature type="region of interest" description="Disordered" evidence="6">
    <location>
        <begin position="611"/>
        <end position="649"/>
    </location>
</feature>
<dbReference type="InterPro" id="IPR040134">
    <property type="entry name" value="PSMD12/CSN4"/>
</dbReference>
<dbReference type="SUPFAM" id="SSF47370">
    <property type="entry name" value="Bromodomain"/>
    <property type="match status" value="1"/>
</dbReference>
<dbReference type="PRINTS" id="PR00503">
    <property type="entry name" value="BROMODOMAIN"/>
</dbReference>
<dbReference type="eggNOG" id="KOG1498">
    <property type="taxonomic scope" value="Eukaryota"/>
</dbReference>
<dbReference type="FunFam" id="1.10.10.10:FF:000070">
    <property type="entry name" value="26S proteasome non-ATPase regulatory subunit 12"/>
    <property type="match status" value="1"/>
</dbReference>
<dbReference type="GO" id="GO:0005634">
    <property type="term" value="C:nucleus"/>
    <property type="evidence" value="ECO:0007669"/>
    <property type="project" value="UniProtKB-ARBA"/>
</dbReference>
<dbReference type="PROSITE" id="PS50250">
    <property type="entry name" value="PCI"/>
    <property type="match status" value="1"/>
</dbReference>
<dbReference type="PROSITE" id="PS50014">
    <property type="entry name" value="BROMODOMAIN_2"/>
    <property type="match status" value="1"/>
</dbReference>
<dbReference type="SMART" id="SM00088">
    <property type="entry name" value="PINT"/>
    <property type="match status" value="1"/>
</dbReference>
<feature type="compositionally biased region" description="Polar residues" evidence="6">
    <location>
        <begin position="1140"/>
        <end position="1155"/>
    </location>
</feature>
<reference evidence="9 10" key="1">
    <citation type="journal article" date="2008" name="Nature">
        <title>The genome of the choanoflagellate Monosiga brevicollis and the origin of metazoans.</title>
        <authorList>
            <consortium name="JGI Sequencing"/>
            <person name="King N."/>
            <person name="Westbrook M.J."/>
            <person name="Young S.L."/>
            <person name="Kuo A."/>
            <person name="Abedin M."/>
            <person name="Chapman J."/>
            <person name="Fairclough S."/>
            <person name="Hellsten U."/>
            <person name="Isogai Y."/>
            <person name="Letunic I."/>
            <person name="Marr M."/>
            <person name="Pincus D."/>
            <person name="Putnam N."/>
            <person name="Rokas A."/>
            <person name="Wright K.J."/>
            <person name="Zuzow R."/>
            <person name="Dirks W."/>
            <person name="Good M."/>
            <person name="Goodstein D."/>
            <person name="Lemons D."/>
            <person name="Li W."/>
            <person name="Lyons J.B."/>
            <person name="Morris A."/>
            <person name="Nichols S."/>
            <person name="Richter D.J."/>
            <person name="Salamov A."/>
            <person name="Bork P."/>
            <person name="Lim W.A."/>
            <person name="Manning G."/>
            <person name="Miller W.T."/>
            <person name="McGinnis W."/>
            <person name="Shapiro H."/>
            <person name="Tjian R."/>
            <person name="Grigoriev I.V."/>
            <person name="Rokhsar D."/>
        </authorList>
    </citation>
    <scope>NUCLEOTIDE SEQUENCE [LARGE SCALE GENOMIC DNA]</scope>
    <source>
        <strain evidence="10">MX1 / ATCC 50154</strain>
    </source>
</reference>
<evidence type="ECO:0000313" key="9">
    <source>
        <dbReference type="EMBL" id="EDQ84903.1"/>
    </source>
</evidence>
<dbReference type="Pfam" id="PF00439">
    <property type="entry name" value="Bromodomain"/>
    <property type="match status" value="1"/>
</dbReference>
<dbReference type="EMBL" id="CH991579">
    <property type="protein sequence ID" value="EDQ84903.1"/>
    <property type="molecule type" value="Genomic_DNA"/>
</dbReference>
<dbReference type="Gene3D" id="1.10.10.10">
    <property type="entry name" value="Winged helix-like DNA-binding domain superfamily/Winged helix DNA-binding domain"/>
    <property type="match status" value="1"/>
</dbReference>
<keyword evidence="10" id="KW-1185">Reference proteome</keyword>
<evidence type="ECO:0000256" key="1">
    <source>
        <dbReference type="ARBA" id="ARBA00006397"/>
    </source>
</evidence>
<dbReference type="KEGG" id="mbr:MONBRDRAFT_34487"/>
<evidence type="ECO:0000259" key="8">
    <source>
        <dbReference type="PROSITE" id="PS50250"/>
    </source>
</evidence>
<dbReference type="InterPro" id="IPR000717">
    <property type="entry name" value="PCI_dom"/>
</dbReference>
<dbReference type="InterPro" id="IPR036427">
    <property type="entry name" value="Bromodomain-like_sf"/>
</dbReference>
<evidence type="ECO:0000256" key="3">
    <source>
        <dbReference type="ARBA" id="ARBA00023117"/>
    </source>
</evidence>